<gene>
    <name evidence="1" type="ORF">CKAH01_13333</name>
</gene>
<proteinExistence type="predicted"/>
<dbReference type="AlphaFoldDB" id="A0AAE0DBL5"/>
<dbReference type="EMBL" id="VYYT01000050">
    <property type="protein sequence ID" value="KAK2773988.1"/>
    <property type="molecule type" value="Genomic_DNA"/>
</dbReference>
<dbReference type="Proteomes" id="UP001281614">
    <property type="component" value="Unassembled WGS sequence"/>
</dbReference>
<organism evidence="1 2">
    <name type="scientific">Colletotrichum kahawae</name>
    <name type="common">Coffee berry disease fungus</name>
    <dbReference type="NCBI Taxonomy" id="34407"/>
    <lineage>
        <taxon>Eukaryota</taxon>
        <taxon>Fungi</taxon>
        <taxon>Dikarya</taxon>
        <taxon>Ascomycota</taxon>
        <taxon>Pezizomycotina</taxon>
        <taxon>Sordariomycetes</taxon>
        <taxon>Hypocreomycetidae</taxon>
        <taxon>Glomerellales</taxon>
        <taxon>Glomerellaceae</taxon>
        <taxon>Colletotrichum</taxon>
        <taxon>Colletotrichum gloeosporioides species complex</taxon>
    </lineage>
</organism>
<comment type="caution">
    <text evidence="1">The sequence shown here is derived from an EMBL/GenBank/DDBJ whole genome shotgun (WGS) entry which is preliminary data.</text>
</comment>
<sequence length="78" mass="9242">MIALPLSKVEKSTSRRRIRCILQRNCQHLWSESHRQSCPTLVIPIEQPKQAFPRYPERCSLRPKLLESPRGRLSFWSL</sequence>
<protein>
    <submittedName>
        <fullName evidence="1">Uncharacterized protein</fullName>
    </submittedName>
</protein>
<reference evidence="1" key="1">
    <citation type="submission" date="2023-02" db="EMBL/GenBank/DDBJ databases">
        <title>Colletotrichum kahawae CIFC_Que2 genome sequencing and assembly.</title>
        <authorList>
            <person name="Baroncelli R."/>
        </authorList>
    </citation>
    <scope>NUCLEOTIDE SEQUENCE</scope>
    <source>
        <strain evidence="1">CIFC_Que2</strain>
    </source>
</reference>
<accession>A0AAE0DBL5</accession>
<keyword evidence="2" id="KW-1185">Reference proteome</keyword>
<name>A0AAE0DBL5_COLKA</name>
<evidence type="ECO:0000313" key="1">
    <source>
        <dbReference type="EMBL" id="KAK2773988.1"/>
    </source>
</evidence>
<evidence type="ECO:0000313" key="2">
    <source>
        <dbReference type="Proteomes" id="UP001281614"/>
    </source>
</evidence>